<proteinExistence type="predicted"/>
<accession>A0A0J6FR76</accession>
<keyword evidence="1" id="KW-0812">Transmembrane</keyword>
<name>A0A0J6FR76_9BACL</name>
<feature type="transmembrane region" description="Helical" evidence="1">
    <location>
        <begin position="21"/>
        <end position="39"/>
    </location>
</feature>
<keyword evidence="1" id="KW-0472">Membrane</keyword>
<dbReference type="STRING" id="157733.AB986_12980"/>
<dbReference type="AlphaFoldDB" id="A0A0J6FR76"/>
<evidence type="ECO:0000256" key="1">
    <source>
        <dbReference type="SAM" id="Phobius"/>
    </source>
</evidence>
<reference evidence="2" key="1">
    <citation type="submission" date="2015-06" db="EMBL/GenBank/DDBJ databases">
        <authorList>
            <person name="Liu B."/>
            <person name="Wang J."/>
            <person name="Zhu Y."/>
            <person name="Liu G."/>
            <person name="Chen Q."/>
            <person name="Zheng C."/>
            <person name="Che J."/>
            <person name="Ge C."/>
            <person name="Shi H."/>
            <person name="Pan Z."/>
            <person name="Liu X."/>
        </authorList>
    </citation>
    <scope>NUCLEOTIDE SEQUENCE [LARGE SCALE GENOMIC DNA]</scope>
    <source>
        <strain evidence="2">DSM 16346</strain>
    </source>
</reference>
<gene>
    <name evidence="2" type="ORF">AB986_12980</name>
</gene>
<comment type="caution">
    <text evidence="2">The sequence shown here is derived from an EMBL/GenBank/DDBJ whole genome shotgun (WGS) entry which is preliminary data.</text>
</comment>
<dbReference type="PANTHER" id="PTHR39174:SF1">
    <property type="entry name" value="INNER MEMBRANE PROTEIN"/>
    <property type="match status" value="1"/>
</dbReference>
<evidence type="ECO:0000313" key="2">
    <source>
        <dbReference type="EMBL" id="KMM36832.1"/>
    </source>
</evidence>
<sequence length="94" mass="10824">MKQHDKMPEDDPRYRVANREALLGVGLVIINFILWYGFAYGIGSKPVEEYSYIWGLPAWFFYSCIIGTVIIISLVILAVVFLFKEVPFDEEGDE</sequence>
<protein>
    <submittedName>
        <fullName evidence="2">Sodium:pantothenate symporter</fullName>
    </submittedName>
</protein>
<organism evidence="2 3">
    <name type="scientific">Guptibacillus hwajinpoensis</name>
    <dbReference type="NCBI Taxonomy" id="208199"/>
    <lineage>
        <taxon>Bacteria</taxon>
        <taxon>Bacillati</taxon>
        <taxon>Bacillota</taxon>
        <taxon>Bacilli</taxon>
        <taxon>Bacillales</taxon>
        <taxon>Guptibacillaceae</taxon>
        <taxon>Guptibacillus</taxon>
    </lineage>
</organism>
<dbReference type="PANTHER" id="PTHR39174">
    <property type="entry name" value="INNER MEMBRANE PROTEIN-RELATED"/>
    <property type="match status" value="1"/>
</dbReference>
<evidence type="ECO:0000313" key="3">
    <source>
        <dbReference type="Proteomes" id="UP000035996"/>
    </source>
</evidence>
<keyword evidence="3" id="KW-1185">Reference proteome</keyword>
<dbReference type="EMBL" id="LELK01000004">
    <property type="protein sequence ID" value="KMM36832.1"/>
    <property type="molecule type" value="Genomic_DNA"/>
</dbReference>
<feature type="transmembrane region" description="Helical" evidence="1">
    <location>
        <begin position="59"/>
        <end position="83"/>
    </location>
</feature>
<keyword evidence="1" id="KW-1133">Transmembrane helix</keyword>
<dbReference type="Pfam" id="PF06196">
    <property type="entry name" value="DUF997"/>
    <property type="match status" value="1"/>
</dbReference>
<dbReference type="InterPro" id="IPR010398">
    <property type="entry name" value="DUF997"/>
</dbReference>
<dbReference type="Proteomes" id="UP000035996">
    <property type="component" value="Unassembled WGS sequence"/>
</dbReference>